<protein>
    <submittedName>
        <fullName evidence="1">Uncharacterized protein</fullName>
    </submittedName>
</protein>
<dbReference type="Proteomes" id="UP000754883">
    <property type="component" value="Unassembled WGS sequence"/>
</dbReference>
<reference evidence="2" key="1">
    <citation type="submission" date="2019-06" db="EMBL/GenBank/DDBJ databases">
        <authorList>
            <person name="Broberg M."/>
        </authorList>
    </citation>
    <scope>NUCLEOTIDE SEQUENCE [LARGE SCALE GENOMIC DNA]</scope>
</reference>
<name>A0A9N9UD77_9HYPO</name>
<comment type="caution">
    <text evidence="1">The sequence shown here is derived from an EMBL/GenBank/DDBJ whole genome shotgun (WGS) entry which is preliminary data.</text>
</comment>
<keyword evidence="2" id="KW-1185">Reference proteome</keyword>
<reference evidence="1 2" key="2">
    <citation type="submission" date="2021-10" db="EMBL/GenBank/DDBJ databases">
        <authorList>
            <person name="Piombo E."/>
        </authorList>
    </citation>
    <scope>NUCLEOTIDE SEQUENCE [LARGE SCALE GENOMIC DNA]</scope>
</reference>
<gene>
    <name evidence="1" type="ORF">CBYS24578_00010335</name>
</gene>
<accession>A0A9N9UD77</accession>
<evidence type="ECO:0000313" key="2">
    <source>
        <dbReference type="Proteomes" id="UP000754883"/>
    </source>
</evidence>
<dbReference type="AlphaFoldDB" id="A0A9N9UD77"/>
<dbReference type="EMBL" id="CABFNO020001361">
    <property type="protein sequence ID" value="CAG9983334.1"/>
    <property type="molecule type" value="Genomic_DNA"/>
</dbReference>
<proteinExistence type="predicted"/>
<sequence length="113" mass="12262">MLHVSQMKMNVFVLLRVGSRDGDPGGRGSWWFTPVLQIAKPAGWAVAASTAERTLGHASRKAECLVGQALPVLLLEKGCRGHHATEIALEKSSFMSFHFIQGSGNASEEKDEE</sequence>
<evidence type="ECO:0000313" key="1">
    <source>
        <dbReference type="EMBL" id="CAG9983334.1"/>
    </source>
</evidence>
<organism evidence="1 2">
    <name type="scientific">Clonostachys byssicola</name>
    <dbReference type="NCBI Taxonomy" id="160290"/>
    <lineage>
        <taxon>Eukaryota</taxon>
        <taxon>Fungi</taxon>
        <taxon>Dikarya</taxon>
        <taxon>Ascomycota</taxon>
        <taxon>Pezizomycotina</taxon>
        <taxon>Sordariomycetes</taxon>
        <taxon>Hypocreomycetidae</taxon>
        <taxon>Hypocreales</taxon>
        <taxon>Bionectriaceae</taxon>
        <taxon>Clonostachys</taxon>
    </lineage>
</organism>